<dbReference type="InterPro" id="IPR004520">
    <property type="entry name" value="GTPase_MnmE"/>
</dbReference>
<dbReference type="GO" id="GO:0003924">
    <property type="term" value="F:GTPase activity"/>
    <property type="evidence" value="ECO:0007669"/>
    <property type="project" value="UniProtKB-UniRule"/>
</dbReference>
<dbReference type="Pfam" id="PF10396">
    <property type="entry name" value="TrmE_N"/>
    <property type="match status" value="1"/>
</dbReference>
<dbReference type="InterPro" id="IPR027266">
    <property type="entry name" value="TrmE/GcvT-like"/>
</dbReference>
<feature type="binding site" evidence="6">
    <location>
        <position position="85"/>
    </location>
    <ligand>
        <name>(6S)-5-formyl-5,6,7,8-tetrahydrofolate</name>
        <dbReference type="ChEBI" id="CHEBI:57457"/>
    </ligand>
</feature>
<feature type="binding site" evidence="6">
    <location>
        <position position="124"/>
    </location>
    <ligand>
        <name>(6S)-5-formyl-5,6,7,8-tetrahydrofolate</name>
        <dbReference type="ChEBI" id="CHEBI:57457"/>
    </ligand>
</feature>
<dbReference type="InterPro" id="IPR027368">
    <property type="entry name" value="MnmE_dom2"/>
</dbReference>
<dbReference type="Pfam" id="PF01926">
    <property type="entry name" value="MMR_HSR1"/>
    <property type="match status" value="1"/>
</dbReference>
<comment type="caution">
    <text evidence="11">The sequence shown here is derived from an EMBL/GenBank/DDBJ whole genome shotgun (WGS) entry which is preliminary data.</text>
</comment>
<evidence type="ECO:0000256" key="2">
    <source>
        <dbReference type="ARBA" id="ARBA00022694"/>
    </source>
</evidence>
<feature type="binding site" evidence="6">
    <location>
        <position position="231"/>
    </location>
    <ligand>
        <name>Mg(2+)</name>
        <dbReference type="ChEBI" id="CHEBI:18420"/>
    </ligand>
</feature>
<comment type="similarity">
    <text evidence="1 6 7">Belongs to the TRAFAC class TrmE-Era-EngA-EngB-Septin-like GTPase superfamily. TrmE GTPase family.</text>
</comment>
<feature type="domain" description="G" evidence="8">
    <location>
        <begin position="219"/>
        <end position="333"/>
    </location>
</feature>
<dbReference type="PANTHER" id="PTHR42714">
    <property type="entry name" value="TRNA MODIFICATION GTPASE GTPBP3"/>
    <property type="match status" value="1"/>
</dbReference>
<evidence type="ECO:0000256" key="3">
    <source>
        <dbReference type="ARBA" id="ARBA00022741"/>
    </source>
</evidence>
<name>A0A235BXA8_UNCW3</name>
<evidence type="ECO:0000256" key="7">
    <source>
        <dbReference type="RuleBase" id="RU003313"/>
    </source>
</evidence>
<evidence type="ECO:0000259" key="9">
    <source>
        <dbReference type="Pfam" id="PF10396"/>
    </source>
</evidence>
<evidence type="ECO:0000256" key="6">
    <source>
        <dbReference type="HAMAP-Rule" id="MF_00379"/>
    </source>
</evidence>
<gene>
    <name evidence="6 11" type="primary">trmE</name>
    <name evidence="6" type="synonym">mnmE</name>
    <name evidence="11" type="ORF">CH330_01580</name>
</gene>
<comment type="caution">
    <text evidence="6">Lacks conserved residue(s) required for the propagation of feature annotation.</text>
</comment>
<dbReference type="CDD" id="cd04164">
    <property type="entry name" value="trmE"/>
    <property type="match status" value="1"/>
</dbReference>
<dbReference type="GO" id="GO:0046872">
    <property type="term" value="F:metal ion binding"/>
    <property type="evidence" value="ECO:0007669"/>
    <property type="project" value="UniProtKB-KW"/>
</dbReference>
<dbReference type="Pfam" id="PF12631">
    <property type="entry name" value="MnmE_helical"/>
    <property type="match status" value="1"/>
</dbReference>
<dbReference type="SUPFAM" id="SSF52540">
    <property type="entry name" value="P-loop containing nucleoside triphosphate hydrolases"/>
    <property type="match status" value="1"/>
</dbReference>
<feature type="binding site" evidence="6">
    <location>
        <position position="252"/>
    </location>
    <ligand>
        <name>Mg(2+)</name>
        <dbReference type="ChEBI" id="CHEBI:18420"/>
    </ligand>
</feature>
<proteinExistence type="inferred from homology"/>
<dbReference type="NCBIfam" id="TIGR00231">
    <property type="entry name" value="small_GTP"/>
    <property type="match status" value="1"/>
</dbReference>
<comment type="cofactor">
    <cofactor evidence="6">
        <name>K(+)</name>
        <dbReference type="ChEBI" id="CHEBI:29103"/>
    </cofactor>
    <text evidence="6">Binds 1 potassium ion per subunit.</text>
</comment>
<evidence type="ECO:0000313" key="12">
    <source>
        <dbReference type="Proteomes" id="UP000215559"/>
    </source>
</evidence>
<keyword evidence="3 6" id="KW-0547">Nucleotide-binding</keyword>
<keyword evidence="6" id="KW-0479">Metal-binding</keyword>
<dbReference type="InterPro" id="IPR018948">
    <property type="entry name" value="GTP-bd_TrmE_N"/>
</dbReference>
<dbReference type="GO" id="GO:0005737">
    <property type="term" value="C:cytoplasm"/>
    <property type="evidence" value="ECO:0007669"/>
    <property type="project" value="UniProtKB-SubCell"/>
</dbReference>
<dbReference type="CDD" id="cd14858">
    <property type="entry name" value="TrmE_N"/>
    <property type="match status" value="1"/>
</dbReference>
<dbReference type="Gene3D" id="1.20.120.430">
    <property type="entry name" value="tRNA modification GTPase MnmE domain 2"/>
    <property type="match status" value="1"/>
</dbReference>
<dbReference type="GO" id="GO:0005525">
    <property type="term" value="F:GTP binding"/>
    <property type="evidence" value="ECO:0007669"/>
    <property type="project" value="UniProtKB-UniRule"/>
</dbReference>
<keyword evidence="6" id="KW-0963">Cytoplasm</keyword>
<sequence length="443" mass="48245">MKSEPDTVCALATPPGIGSIAVIRLSGPRTFDILDQITRGMKPSRQPSGTVRLGWVEDSNRREIDHVMISVFRTPKSYTGEDLAEISCHGNQLIADTIIKLLRQHGCRLAEPGEFTRRAVLAGKLTLSQAEAVLDLIHAQTTAALRSALNRYEGGISKLVTQLAEELRNLVADAEYQLGFDEPDTQPLNLAKRVKQLTRKLDRIITRGKQNQYVYKGAEVAIVGRPNVGKSSLFNRLLGQKRAVVTPAPGTTRDRIDASIVLGDAQIKLTDTGGITGRSAGTISRPAAAQTCKAIEQSDLVLMVFDGSRPAASADQEVFKAACRHRAIYIINKSDKPRRFEPDFLNGNPGIAVSALTGTGIGRLRSMIARRFRLNLGTVVTSTRHLELLEECRTALNHSRKAPDAETSAFELKAALDALGKIDAPCTSTDILNRVFSRFCVGK</sequence>
<dbReference type="Gene3D" id="3.40.50.300">
    <property type="entry name" value="P-loop containing nucleotide triphosphate hydrolases"/>
    <property type="match status" value="1"/>
</dbReference>
<dbReference type="PRINTS" id="PR00326">
    <property type="entry name" value="GTP1OBG"/>
</dbReference>
<comment type="subunit">
    <text evidence="6">Homodimer. Heterotetramer of two MnmE and two MnmG subunits.</text>
</comment>
<dbReference type="HAMAP" id="MF_00379">
    <property type="entry name" value="GTPase_MnmE"/>
    <property type="match status" value="1"/>
</dbReference>
<dbReference type="GO" id="GO:0030488">
    <property type="term" value="P:tRNA methylation"/>
    <property type="evidence" value="ECO:0007669"/>
    <property type="project" value="TreeGrafter"/>
</dbReference>
<dbReference type="Gene3D" id="3.30.1360.120">
    <property type="entry name" value="Probable tRNA modification gtpase trme, domain 1"/>
    <property type="match status" value="1"/>
</dbReference>
<dbReference type="InterPro" id="IPR005225">
    <property type="entry name" value="Small_GTP-bd"/>
</dbReference>
<evidence type="ECO:0000313" key="11">
    <source>
        <dbReference type="EMBL" id="OYD16862.1"/>
    </source>
</evidence>
<keyword evidence="6" id="KW-0378">Hydrolase</keyword>
<feature type="domain" description="GTP-binding protein TrmE N-terminal" evidence="9">
    <location>
        <begin position="7"/>
        <end position="124"/>
    </location>
</feature>
<keyword evidence="5 6" id="KW-0342">GTP-binding</keyword>
<feature type="binding site" evidence="6">
    <location>
        <begin position="227"/>
        <end position="232"/>
    </location>
    <ligand>
        <name>GTP</name>
        <dbReference type="ChEBI" id="CHEBI:37565"/>
    </ligand>
</feature>
<feature type="binding site" evidence="6">
    <location>
        <begin position="246"/>
        <end position="252"/>
    </location>
    <ligand>
        <name>GTP</name>
        <dbReference type="ChEBI" id="CHEBI:37565"/>
    </ligand>
</feature>
<comment type="subcellular location">
    <subcellularLocation>
        <location evidence="6">Cytoplasm</location>
    </subcellularLocation>
</comment>
<dbReference type="NCBIfam" id="TIGR00450">
    <property type="entry name" value="mnmE_trmE_thdF"/>
    <property type="match status" value="1"/>
</dbReference>
<dbReference type="InterPro" id="IPR031168">
    <property type="entry name" value="G_TrmE"/>
</dbReference>
<feature type="binding site" evidence="6">
    <location>
        <position position="24"/>
    </location>
    <ligand>
        <name>(6S)-5-formyl-5,6,7,8-tetrahydrofolate</name>
        <dbReference type="ChEBI" id="CHEBI:57457"/>
    </ligand>
</feature>
<dbReference type="InterPro" id="IPR025867">
    <property type="entry name" value="MnmE_helical"/>
</dbReference>
<evidence type="ECO:0000256" key="1">
    <source>
        <dbReference type="ARBA" id="ARBA00011043"/>
    </source>
</evidence>
<comment type="function">
    <text evidence="6">Exhibits a very high intrinsic GTPase hydrolysis rate. Involved in the addition of a carboxymethylaminomethyl (cmnm) group at the wobble position (U34) of certain tRNAs, forming tRNA-cmnm(5)s(2)U34.</text>
</comment>
<dbReference type="InterPro" id="IPR027417">
    <property type="entry name" value="P-loop_NTPase"/>
</dbReference>
<dbReference type="InterPro" id="IPR006073">
    <property type="entry name" value="GTP-bd"/>
</dbReference>
<accession>A0A235BXA8</accession>
<dbReference type="AlphaFoldDB" id="A0A235BXA8"/>
<evidence type="ECO:0000259" key="10">
    <source>
        <dbReference type="Pfam" id="PF12631"/>
    </source>
</evidence>
<keyword evidence="2 6" id="KW-0819">tRNA processing</keyword>
<dbReference type="Proteomes" id="UP000215559">
    <property type="component" value="Unassembled WGS sequence"/>
</dbReference>
<dbReference type="EC" id="3.6.-.-" evidence="6"/>
<dbReference type="PANTHER" id="PTHR42714:SF2">
    <property type="entry name" value="TRNA MODIFICATION GTPASE GTPBP3, MITOCHONDRIAL"/>
    <property type="match status" value="1"/>
</dbReference>
<evidence type="ECO:0000256" key="5">
    <source>
        <dbReference type="ARBA" id="ARBA00023134"/>
    </source>
</evidence>
<keyword evidence="6" id="KW-0460">Magnesium</keyword>
<evidence type="ECO:0000259" key="8">
    <source>
        <dbReference type="Pfam" id="PF01926"/>
    </source>
</evidence>
<dbReference type="GO" id="GO:0002098">
    <property type="term" value="P:tRNA wobble uridine modification"/>
    <property type="evidence" value="ECO:0007669"/>
    <property type="project" value="TreeGrafter"/>
</dbReference>
<keyword evidence="4 6" id="KW-0630">Potassium</keyword>
<evidence type="ECO:0000256" key="4">
    <source>
        <dbReference type="ARBA" id="ARBA00022958"/>
    </source>
</evidence>
<organism evidence="11 12">
    <name type="scientific">candidate division WOR-3 bacterium JGI_Cruoil_03_51_56</name>
    <dbReference type="NCBI Taxonomy" id="1973747"/>
    <lineage>
        <taxon>Bacteria</taxon>
        <taxon>Bacteria division WOR-3</taxon>
    </lineage>
</organism>
<feature type="domain" description="MnmE helical" evidence="10">
    <location>
        <begin position="127"/>
        <end position="440"/>
    </location>
</feature>
<feature type="binding site" evidence="6">
    <location>
        <position position="443"/>
    </location>
    <ligand>
        <name>(6S)-5-formyl-5,6,7,8-tetrahydrofolate</name>
        <dbReference type="ChEBI" id="CHEBI:57457"/>
    </ligand>
</feature>
<protein>
    <recommendedName>
        <fullName evidence="6">tRNA modification GTPase MnmE</fullName>
        <ecNumber evidence="6">3.6.-.-</ecNumber>
    </recommendedName>
</protein>
<dbReference type="EMBL" id="NOZP01000032">
    <property type="protein sequence ID" value="OYD16862.1"/>
    <property type="molecule type" value="Genomic_DNA"/>
</dbReference>
<reference evidence="11 12" key="1">
    <citation type="submission" date="2017-07" db="EMBL/GenBank/DDBJ databases">
        <title>Recovery of genomes from metagenomes via a dereplication, aggregation, and scoring strategy.</title>
        <authorList>
            <person name="Sieber C.M."/>
            <person name="Probst A.J."/>
            <person name="Sharrar A."/>
            <person name="Thomas B.C."/>
            <person name="Hess M."/>
            <person name="Tringe S.G."/>
            <person name="Banfield J.F."/>
        </authorList>
    </citation>
    <scope>NUCLEOTIDE SEQUENCE [LARGE SCALE GENOMIC DNA]</scope>
    <source>
        <strain evidence="11">JGI_Cruoil_03_51_56</strain>
    </source>
</reference>